<dbReference type="PANTHER" id="PTHR33312:SF21">
    <property type="entry name" value="MEMBRANE-ASSOCIATED KINASE REGULATOR 3-RELATED"/>
    <property type="match status" value="1"/>
</dbReference>
<organism evidence="2 3">
    <name type="scientific">Cajanus cajan</name>
    <name type="common">Pigeon pea</name>
    <name type="synonym">Cajanus indicus</name>
    <dbReference type="NCBI Taxonomy" id="3821"/>
    <lineage>
        <taxon>Eukaryota</taxon>
        <taxon>Viridiplantae</taxon>
        <taxon>Streptophyta</taxon>
        <taxon>Embryophyta</taxon>
        <taxon>Tracheophyta</taxon>
        <taxon>Spermatophyta</taxon>
        <taxon>Magnoliopsida</taxon>
        <taxon>eudicotyledons</taxon>
        <taxon>Gunneridae</taxon>
        <taxon>Pentapetalae</taxon>
        <taxon>rosids</taxon>
        <taxon>fabids</taxon>
        <taxon>Fabales</taxon>
        <taxon>Fabaceae</taxon>
        <taxon>Papilionoideae</taxon>
        <taxon>50 kb inversion clade</taxon>
        <taxon>NPAAA clade</taxon>
        <taxon>indigoferoid/millettioid clade</taxon>
        <taxon>Phaseoleae</taxon>
        <taxon>Cajanus</taxon>
    </lineage>
</organism>
<dbReference type="GO" id="GO:0019210">
    <property type="term" value="F:kinase inhibitor activity"/>
    <property type="evidence" value="ECO:0007669"/>
    <property type="project" value="InterPro"/>
</dbReference>
<dbReference type="PANTHER" id="PTHR33312">
    <property type="entry name" value="MEMBRANE-ASSOCIATED KINASE REGULATOR 4-RELATED"/>
    <property type="match status" value="1"/>
</dbReference>
<accession>A0A151TUQ9</accession>
<evidence type="ECO:0008006" key="4">
    <source>
        <dbReference type="Google" id="ProtNLM"/>
    </source>
</evidence>
<feature type="region of interest" description="Disordered" evidence="1">
    <location>
        <begin position="196"/>
        <end position="238"/>
    </location>
</feature>
<protein>
    <recommendedName>
        <fullName evidence="4">Membrane-associated kinase regulator 4</fullName>
    </recommendedName>
</protein>
<dbReference type="GO" id="GO:0005886">
    <property type="term" value="C:plasma membrane"/>
    <property type="evidence" value="ECO:0007669"/>
    <property type="project" value="InterPro"/>
</dbReference>
<dbReference type="Gramene" id="C.cajan_09767.t">
    <property type="protein sequence ID" value="C.cajan_09767.t.cds1"/>
    <property type="gene ID" value="C.cajan_09767"/>
</dbReference>
<dbReference type="InterPro" id="IPR039620">
    <property type="entry name" value="BKI1/MAKR1/3/4"/>
</dbReference>
<evidence type="ECO:0000313" key="3">
    <source>
        <dbReference type="Proteomes" id="UP000075243"/>
    </source>
</evidence>
<dbReference type="EMBL" id="CM003605">
    <property type="protein sequence ID" value="KYP70812.1"/>
    <property type="molecule type" value="Genomic_DNA"/>
</dbReference>
<proteinExistence type="predicted"/>
<evidence type="ECO:0000256" key="1">
    <source>
        <dbReference type="SAM" id="MobiDB-lite"/>
    </source>
</evidence>
<gene>
    <name evidence="2" type="ORF">KK1_010047</name>
</gene>
<dbReference type="AlphaFoldDB" id="A0A151TUQ9"/>
<dbReference type="OrthoDB" id="1938320at2759"/>
<dbReference type="STRING" id="3821.A0A151TUQ9"/>
<dbReference type="Proteomes" id="UP000075243">
    <property type="component" value="Chromosome 3"/>
</dbReference>
<sequence length="352" mass="39188">MATTTKEVHVEGEYIAIEPRSSPNINIFSCSINREFEFQNKKESTTTSPADELFYKGKLLPLHLPPRLQMVEKLLQNTDSTFGYARSQSSLEDSRFRHTMLSANATSPSESRRVSTCESLPPDWSSEIEGLVSDKHASKKQQWSKNLKQTKQFWLGEKLKASKAYLKSLFTKSGCSSDASKVVAVKKPKCKECHDKYTKDDDDATKNQNQNQNKTKKKIKNESFGDKQHRRQRSCAVKSSDVFENGSVSFSRRSFSGVIQRHYASKASSLSTSSSGSSSLSSSFSLSSVGSYELHLFNKSISAELENSIESAIAYCKKSQQEGSSNSNKVCGNKGIIMGSERVVTEKNESLI</sequence>
<dbReference type="OMA" id="QRERCDE"/>
<name>A0A151TUQ9_CAJCA</name>
<keyword evidence="3" id="KW-1185">Reference proteome</keyword>
<reference evidence="2 3" key="1">
    <citation type="journal article" date="2012" name="Nat. Biotechnol.">
        <title>Draft genome sequence of pigeonpea (Cajanus cajan), an orphan legume crop of resource-poor farmers.</title>
        <authorList>
            <person name="Varshney R.K."/>
            <person name="Chen W."/>
            <person name="Li Y."/>
            <person name="Bharti A.K."/>
            <person name="Saxena R.K."/>
            <person name="Schlueter J.A."/>
            <person name="Donoghue M.T."/>
            <person name="Azam S."/>
            <person name="Fan G."/>
            <person name="Whaley A.M."/>
            <person name="Farmer A.D."/>
            <person name="Sheridan J."/>
            <person name="Iwata A."/>
            <person name="Tuteja R."/>
            <person name="Penmetsa R.V."/>
            <person name="Wu W."/>
            <person name="Upadhyaya H.D."/>
            <person name="Yang S.P."/>
            <person name="Shah T."/>
            <person name="Saxena K.B."/>
            <person name="Michael T."/>
            <person name="McCombie W.R."/>
            <person name="Yang B."/>
            <person name="Zhang G."/>
            <person name="Yang H."/>
            <person name="Wang J."/>
            <person name="Spillane C."/>
            <person name="Cook D.R."/>
            <person name="May G.D."/>
            <person name="Xu X."/>
            <person name="Jackson S.A."/>
        </authorList>
    </citation>
    <scope>NUCLEOTIDE SEQUENCE [LARGE SCALE GENOMIC DNA]</scope>
    <source>
        <strain evidence="3">cv. Asha</strain>
    </source>
</reference>
<evidence type="ECO:0000313" key="2">
    <source>
        <dbReference type="EMBL" id="KYP70812.1"/>
    </source>
</evidence>